<keyword evidence="3" id="KW-1133">Transmembrane helix</keyword>
<dbReference type="SUPFAM" id="SSF63817">
    <property type="entry name" value="Sortase"/>
    <property type="match status" value="1"/>
</dbReference>
<dbReference type="CDD" id="cd05826">
    <property type="entry name" value="Sortase_B"/>
    <property type="match status" value="1"/>
</dbReference>
<dbReference type="GO" id="GO:0016787">
    <property type="term" value="F:hydrolase activity"/>
    <property type="evidence" value="ECO:0007669"/>
    <property type="project" value="UniProtKB-KW"/>
</dbReference>
<evidence type="ECO:0000256" key="3">
    <source>
        <dbReference type="SAM" id="Phobius"/>
    </source>
</evidence>
<dbReference type="Pfam" id="PF04203">
    <property type="entry name" value="Sortase"/>
    <property type="match status" value="1"/>
</dbReference>
<name>A0A923SXA7_9FIRM</name>
<dbReference type="Proteomes" id="UP000602647">
    <property type="component" value="Unassembled WGS sequence"/>
</dbReference>
<dbReference type="EMBL" id="JACRYT010000027">
    <property type="protein sequence ID" value="MBC6681163.1"/>
    <property type="molecule type" value="Genomic_DNA"/>
</dbReference>
<evidence type="ECO:0000256" key="2">
    <source>
        <dbReference type="PIRSR" id="PIRSR605754-1"/>
    </source>
</evidence>
<evidence type="ECO:0000313" key="5">
    <source>
        <dbReference type="Proteomes" id="UP000602647"/>
    </source>
</evidence>
<dbReference type="Gene3D" id="2.40.260.10">
    <property type="entry name" value="Sortase"/>
    <property type="match status" value="1"/>
</dbReference>
<dbReference type="AlphaFoldDB" id="A0A923SXA7"/>
<feature type="transmembrane region" description="Helical" evidence="3">
    <location>
        <begin position="12"/>
        <end position="35"/>
    </location>
</feature>
<gene>
    <name evidence="4" type="primary">srtB</name>
    <name evidence="4" type="ORF">H9L42_15175</name>
</gene>
<sequence length="245" mass="27278">MDEKTIRHRILKAANSVIAFLVVVALCVCGAYSVYTLWDNNRIYTAAEDVPDGSTFAELLAINPDVCAWITVDNTKIDYPVLQGETNLTYINTDVYGNFALAGSIYLDSRNTPDFSDPYSLLYGHHMEGGGMFGDLDLFKDKAFFEENRTGTLLVPGKGYDLEIFACLLVSASEDNIFEPDRWRTDIDGLLDYAEETAMYVRQETVEELRNSQAPLVLALSTCSSEFTDARTIVLAAMQPRMAAE</sequence>
<dbReference type="InterPro" id="IPR005754">
    <property type="entry name" value="Sortase"/>
</dbReference>
<keyword evidence="3" id="KW-0812">Transmembrane</keyword>
<keyword evidence="1 4" id="KW-0378">Hydrolase</keyword>
<comment type="caution">
    <text evidence="4">The sequence shown here is derived from an EMBL/GenBank/DDBJ whole genome shotgun (WGS) entry which is preliminary data.</text>
</comment>
<keyword evidence="5" id="KW-1185">Reference proteome</keyword>
<evidence type="ECO:0000256" key="1">
    <source>
        <dbReference type="ARBA" id="ARBA00022801"/>
    </source>
</evidence>
<dbReference type="EC" id="3.4.22.71" evidence="4"/>
<keyword evidence="3" id="KW-0472">Membrane</keyword>
<proteinExistence type="predicted"/>
<dbReference type="InterPro" id="IPR009835">
    <property type="entry name" value="SrtB"/>
</dbReference>
<reference evidence="4" key="1">
    <citation type="submission" date="2020-08" db="EMBL/GenBank/DDBJ databases">
        <title>Genome public.</title>
        <authorList>
            <person name="Liu C."/>
            <person name="Sun Q."/>
        </authorList>
    </citation>
    <scope>NUCLEOTIDE SEQUENCE</scope>
    <source>
        <strain evidence="4">BX12</strain>
    </source>
</reference>
<organism evidence="4 5">
    <name type="scientific">Zhenpiania hominis</name>
    <dbReference type="NCBI Taxonomy" id="2763644"/>
    <lineage>
        <taxon>Bacteria</taxon>
        <taxon>Bacillati</taxon>
        <taxon>Bacillota</taxon>
        <taxon>Clostridia</taxon>
        <taxon>Peptostreptococcales</taxon>
        <taxon>Anaerovoracaceae</taxon>
        <taxon>Zhenpiania</taxon>
    </lineage>
</organism>
<feature type="active site" description="Proton donor/acceptor" evidence="2">
    <location>
        <position position="125"/>
    </location>
</feature>
<dbReference type="NCBIfam" id="TIGR03064">
    <property type="entry name" value="sortase_srtB"/>
    <property type="match status" value="1"/>
</dbReference>
<dbReference type="InterPro" id="IPR023365">
    <property type="entry name" value="Sortase_dom-sf"/>
</dbReference>
<protein>
    <submittedName>
        <fullName evidence="4">Class B sortase</fullName>
        <ecNumber evidence="4">3.4.22.71</ecNumber>
    </submittedName>
</protein>
<accession>A0A923SXA7</accession>
<dbReference type="RefSeq" id="WP_187304260.1">
    <property type="nucleotide sequence ID" value="NZ_JACRYT010000027.1"/>
</dbReference>
<evidence type="ECO:0000313" key="4">
    <source>
        <dbReference type="EMBL" id="MBC6681163.1"/>
    </source>
</evidence>
<feature type="active site" description="Acyl-thioester intermediate" evidence="2">
    <location>
        <position position="223"/>
    </location>
</feature>